<dbReference type="EMBL" id="BLAY01000071">
    <property type="protein sequence ID" value="GET39659.1"/>
    <property type="molecule type" value="Genomic_DNA"/>
</dbReference>
<keyword evidence="5" id="KW-1185">Reference proteome</keyword>
<dbReference type="InterPro" id="IPR003959">
    <property type="entry name" value="ATPase_AAA_core"/>
</dbReference>
<dbReference type="GO" id="GO:0005524">
    <property type="term" value="F:ATP binding"/>
    <property type="evidence" value="ECO:0007669"/>
    <property type="project" value="UniProtKB-KW"/>
</dbReference>
<dbReference type="PANTHER" id="PTHR42960:SF1">
    <property type="entry name" value="YCF46 PROTEIN"/>
    <property type="match status" value="1"/>
</dbReference>
<dbReference type="AlphaFoldDB" id="A0AAV3XGR1"/>
<dbReference type="SUPFAM" id="SSF52540">
    <property type="entry name" value="P-loop containing nucleoside triphosphate hydrolases"/>
    <property type="match status" value="1"/>
</dbReference>
<keyword evidence="1" id="KW-0547">Nucleotide-binding</keyword>
<evidence type="ECO:0000313" key="5">
    <source>
        <dbReference type="Proteomes" id="UP001050975"/>
    </source>
</evidence>
<dbReference type="Proteomes" id="UP001050975">
    <property type="component" value="Unassembled WGS sequence"/>
</dbReference>
<dbReference type="Gene3D" id="1.10.8.60">
    <property type="match status" value="1"/>
</dbReference>
<protein>
    <submittedName>
        <fullName evidence="4">AAA ATPase central domain protein</fullName>
    </submittedName>
</protein>
<feature type="domain" description="ATPase AAA-type core" evidence="3">
    <location>
        <begin position="30"/>
        <end position="139"/>
    </location>
</feature>
<dbReference type="PANTHER" id="PTHR42960">
    <property type="entry name" value="YCF46 PROTEIN"/>
    <property type="match status" value="1"/>
</dbReference>
<accession>A0AAV3XGR1</accession>
<name>A0AAV3XGR1_9CYAN</name>
<evidence type="ECO:0000313" key="4">
    <source>
        <dbReference type="EMBL" id="GET39659.1"/>
    </source>
</evidence>
<dbReference type="InterPro" id="IPR052381">
    <property type="entry name" value="AAA_domain_protein"/>
</dbReference>
<keyword evidence="2" id="KW-0067">ATP-binding</keyword>
<organism evidence="4 5">
    <name type="scientific">Microseira wollei NIES-4236</name>
    <dbReference type="NCBI Taxonomy" id="2530354"/>
    <lineage>
        <taxon>Bacteria</taxon>
        <taxon>Bacillati</taxon>
        <taxon>Cyanobacteriota</taxon>
        <taxon>Cyanophyceae</taxon>
        <taxon>Oscillatoriophycideae</taxon>
        <taxon>Aerosakkonematales</taxon>
        <taxon>Aerosakkonemataceae</taxon>
        <taxon>Microseira</taxon>
    </lineage>
</organism>
<comment type="caution">
    <text evidence="4">The sequence shown here is derived from an EMBL/GenBank/DDBJ whole genome shotgun (WGS) entry which is preliminary data.</text>
</comment>
<evidence type="ECO:0000259" key="3">
    <source>
        <dbReference type="Pfam" id="PF00004"/>
    </source>
</evidence>
<reference evidence="4" key="1">
    <citation type="submission" date="2019-10" db="EMBL/GenBank/DDBJ databases">
        <title>Draft genome sequece of Microseira wollei NIES-4236.</title>
        <authorList>
            <person name="Yamaguchi H."/>
            <person name="Suzuki S."/>
            <person name="Kawachi M."/>
        </authorList>
    </citation>
    <scope>NUCLEOTIDE SEQUENCE</scope>
    <source>
        <strain evidence="4">NIES-4236</strain>
    </source>
</reference>
<gene>
    <name evidence="4" type="ORF">MiSe_44300</name>
</gene>
<dbReference type="GO" id="GO:0016887">
    <property type="term" value="F:ATP hydrolysis activity"/>
    <property type="evidence" value="ECO:0007669"/>
    <property type="project" value="InterPro"/>
</dbReference>
<dbReference type="InterPro" id="IPR027417">
    <property type="entry name" value="P-loop_NTPase"/>
</dbReference>
<sequence>MAYQHPKACCWRGFKARVNHYQPVLLQHERKLPLLWLDVGRLFGGIVGESESRVRLVIKLAEAVSPCCLMLDEIDKAFGNITSGADGDSGTSRRVFGTLLTWMQEKTAPVFVIATANNTEILPAELIRKGRLDELFFCDLPNQLEREQIFQVHKSRLRPERVKNNEFYFELLASHSKDFSGAEIEQVIYEAMQQAFSRNEEFTNGDLLDAIADCVPLARLATHQIEKLKSWAVTSGAKSASYLETSKSQPMTKFLEVD</sequence>
<evidence type="ECO:0000256" key="1">
    <source>
        <dbReference type="ARBA" id="ARBA00022741"/>
    </source>
</evidence>
<dbReference type="Pfam" id="PF00004">
    <property type="entry name" value="AAA"/>
    <property type="match status" value="1"/>
</dbReference>
<proteinExistence type="predicted"/>
<dbReference type="Gene3D" id="3.40.50.300">
    <property type="entry name" value="P-loop containing nucleotide triphosphate hydrolases"/>
    <property type="match status" value="1"/>
</dbReference>
<evidence type="ECO:0000256" key="2">
    <source>
        <dbReference type="ARBA" id="ARBA00022840"/>
    </source>
</evidence>